<dbReference type="OrthoDB" id="8395812at2759"/>
<name>A0A669BFV0_ORENI</name>
<dbReference type="InterPro" id="IPR032675">
    <property type="entry name" value="LRR_dom_sf"/>
</dbReference>
<organism evidence="3 4">
    <name type="scientific">Oreochromis niloticus</name>
    <name type="common">Nile tilapia</name>
    <name type="synonym">Tilapia nilotica</name>
    <dbReference type="NCBI Taxonomy" id="8128"/>
    <lineage>
        <taxon>Eukaryota</taxon>
        <taxon>Metazoa</taxon>
        <taxon>Chordata</taxon>
        <taxon>Craniata</taxon>
        <taxon>Vertebrata</taxon>
        <taxon>Euteleostomi</taxon>
        <taxon>Actinopterygii</taxon>
        <taxon>Neopterygii</taxon>
        <taxon>Teleostei</taxon>
        <taxon>Neoteleostei</taxon>
        <taxon>Acanthomorphata</taxon>
        <taxon>Ovalentaria</taxon>
        <taxon>Cichlomorphae</taxon>
        <taxon>Cichliformes</taxon>
        <taxon>Cichlidae</taxon>
        <taxon>African cichlids</taxon>
        <taxon>Pseudocrenilabrinae</taxon>
        <taxon>Oreochromini</taxon>
        <taxon>Oreochromis</taxon>
    </lineage>
</organism>
<dbReference type="OMA" id="NLTSCET"/>
<dbReference type="RefSeq" id="XP_019208328.1">
    <property type="nucleotide sequence ID" value="XM_019352783.2"/>
</dbReference>
<dbReference type="Proteomes" id="UP000005207">
    <property type="component" value="Linkage group LG9"/>
</dbReference>
<dbReference type="RefSeq" id="XP_019208330.1">
    <property type="nucleotide sequence ID" value="XM_019352785.2"/>
</dbReference>
<dbReference type="RefSeq" id="XP_019208331.1">
    <property type="nucleotide sequence ID" value="XM_019352786.2"/>
</dbReference>
<gene>
    <name evidence="3" type="primary">LOC106096736</name>
</gene>
<reference evidence="3" key="2">
    <citation type="submission" date="2025-08" db="UniProtKB">
        <authorList>
            <consortium name="Ensembl"/>
        </authorList>
    </citation>
    <scope>IDENTIFICATION</scope>
</reference>
<reference evidence="3" key="3">
    <citation type="submission" date="2025-09" db="UniProtKB">
        <authorList>
            <consortium name="Ensembl"/>
        </authorList>
    </citation>
    <scope>IDENTIFICATION</scope>
</reference>
<dbReference type="KEGG" id="onl:106096736"/>
<protein>
    <submittedName>
        <fullName evidence="3">NACHT, LRR and PYD domains-containing protein 12</fullName>
    </submittedName>
</protein>
<dbReference type="GeneID" id="106096736"/>
<evidence type="ECO:0000256" key="2">
    <source>
        <dbReference type="ARBA" id="ARBA00022737"/>
    </source>
</evidence>
<evidence type="ECO:0000313" key="4">
    <source>
        <dbReference type="Proteomes" id="UP000005207"/>
    </source>
</evidence>
<dbReference type="Ensembl" id="ENSONIT00000090050.1">
    <property type="protein sequence ID" value="ENSONIP00000034371.1"/>
    <property type="gene ID" value="ENSONIG00000034625.1"/>
</dbReference>
<dbReference type="InterPro" id="IPR001611">
    <property type="entry name" value="Leu-rich_rpt"/>
</dbReference>
<keyword evidence="2" id="KW-0677">Repeat</keyword>
<evidence type="ECO:0000313" key="3">
    <source>
        <dbReference type="Ensembl" id="ENSONIP00000034371.1"/>
    </source>
</evidence>
<keyword evidence="1" id="KW-0433">Leucine-rich repeat</keyword>
<dbReference type="RefSeq" id="XP_019208332.1">
    <property type="nucleotide sequence ID" value="XM_019352787.2"/>
</dbReference>
<keyword evidence="4" id="KW-1185">Reference proteome</keyword>
<dbReference type="PANTHER" id="PTHR24106">
    <property type="entry name" value="NACHT, LRR AND CARD DOMAINS-CONTAINING"/>
    <property type="match status" value="1"/>
</dbReference>
<dbReference type="Gene3D" id="3.80.10.10">
    <property type="entry name" value="Ribonuclease Inhibitor"/>
    <property type="match status" value="2"/>
</dbReference>
<dbReference type="SUPFAM" id="SSF52047">
    <property type="entry name" value="RNI-like"/>
    <property type="match status" value="1"/>
</dbReference>
<accession>A0A669BFV0</accession>
<dbReference type="Pfam" id="PF13516">
    <property type="entry name" value="LRR_6"/>
    <property type="match status" value="3"/>
</dbReference>
<proteinExistence type="predicted"/>
<reference evidence="4" key="1">
    <citation type="submission" date="2012-01" db="EMBL/GenBank/DDBJ databases">
        <title>The Genome Sequence of Oreochromis niloticus (Nile Tilapia).</title>
        <authorList>
            <consortium name="Broad Institute Genome Assembly Team"/>
            <consortium name="Broad Institute Sequencing Platform"/>
            <person name="Di Palma F."/>
            <person name="Johnson J."/>
            <person name="Lander E.S."/>
            <person name="Lindblad-Toh K."/>
        </authorList>
    </citation>
    <scope>NUCLEOTIDE SEQUENCE [LARGE SCALE GENOMIC DNA]</scope>
</reference>
<dbReference type="AlphaFoldDB" id="A0A669BFV0"/>
<dbReference type="SMART" id="SM00368">
    <property type="entry name" value="LRR_RI"/>
    <property type="match status" value="7"/>
</dbReference>
<dbReference type="RefSeq" id="XP_019208329.1">
    <property type="nucleotide sequence ID" value="XM_019352784.2"/>
</dbReference>
<dbReference type="InParanoid" id="A0A669BFV0"/>
<dbReference type="RefSeq" id="XP_019208327.1">
    <property type="nucleotide sequence ID" value="XM_019352782.2"/>
</dbReference>
<dbReference type="GeneTree" id="ENSGT01150000286911"/>
<sequence>MDYMMDEAEEIMDEFDIEDYNIAEQGRHRVIALVKSCKKARLIGCGLSETDCEVVASALKSNPSHLTELDMSLNKLQESAVKLLCAGLESPNCQLETLRLERCWLSDISSMGSALKSNPSHLKHLDLSHNINLQDSGLKQLCGFLQCSQCTLETLILDDCSLSDISSLAIALKSNPSHVKDLGLSWNSLQDSGVRQLCGFLERPDCKLESLRLMGCGLSEISCDYLASALKSNSSAMRELILRGNDLQESDMKRLFELVESPDYRLETLRW</sequence>
<dbReference type="RefSeq" id="XP_025766186.1">
    <property type="nucleotide sequence ID" value="XM_025910401.1"/>
</dbReference>
<dbReference type="InterPro" id="IPR051261">
    <property type="entry name" value="NLR"/>
</dbReference>
<evidence type="ECO:0000256" key="1">
    <source>
        <dbReference type="ARBA" id="ARBA00022614"/>
    </source>
</evidence>